<dbReference type="InterPro" id="IPR051922">
    <property type="entry name" value="Bact_Sporulation_Assoc"/>
</dbReference>
<dbReference type="AlphaFoldDB" id="A0A4R8VCL7"/>
<gene>
    <name evidence="1" type="ORF">E3N84_11395</name>
</gene>
<dbReference type="InterPro" id="IPR013783">
    <property type="entry name" value="Ig-like_fold"/>
</dbReference>
<evidence type="ECO:0000313" key="1">
    <source>
        <dbReference type="EMBL" id="TFB80583.1"/>
    </source>
</evidence>
<keyword evidence="2" id="KW-1185">Reference proteome</keyword>
<dbReference type="GO" id="GO:0005975">
    <property type="term" value="P:carbohydrate metabolic process"/>
    <property type="evidence" value="ECO:0007669"/>
    <property type="project" value="UniProtKB-ARBA"/>
</dbReference>
<proteinExistence type="predicted"/>
<protein>
    <recommendedName>
        <fullName evidence="3">Cell wall binding repeat 2</fullName>
    </recommendedName>
</protein>
<dbReference type="InterPro" id="IPR007253">
    <property type="entry name" value="Cell_wall-bd_2"/>
</dbReference>
<comment type="caution">
    <text evidence="1">The sequence shown here is derived from an EMBL/GenBank/DDBJ whole genome shotgun (WGS) entry which is preliminary data.</text>
</comment>
<evidence type="ECO:0000313" key="2">
    <source>
        <dbReference type="Proteomes" id="UP000298488"/>
    </source>
</evidence>
<dbReference type="PANTHER" id="PTHR30032:SF8">
    <property type="entry name" value="GERMINATION-SPECIFIC N-ACETYLMURAMOYL-L-ALANINE AMIDASE"/>
    <property type="match status" value="1"/>
</dbReference>
<dbReference type="Proteomes" id="UP000298488">
    <property type="component" value="Unassembled WGS sequence"/>
</dbReference>
<dbReference type="Gene3D" id="2.60.40.10">
    <property type="entry name" value="Immunoglobulins"/>
    <property type="match status" value="1"/>
</dbReference>
<dbReference type="SUPFAM" id="SSF49478">
    <property type="entry name" value="Cna protein B-type domain"/>
    <property type="match status" value="1"/>
</dbReference>
<dbReference type="OrthoDB" id="3758789at2"/>
<name>A0A4R8VCL7_9MICO</name>
<sequence>MNTSQASESSQSGRVRTPRAVFKRMVAGIAIPLLAVTGALIGSAPAHAFVDALHGQVTDAVSHVGIANVVMFILNKTTHAGTSEVTDGSGYYHFTTIPSDGDYTLTVNSGSPVAGYATEYYNSTPFFALASPISLTSTSNVDVSVALPHSGGISGTVSSADSTHAVVINILALNPVSDTWQSVANSSFALGAWNIDNLLPGSYKVLFMDVEGPPYYVPEYYNNIAHIEDAELVTVTAGNVTTHVDTQLSLNPPVTRIGGADRFETSALIAAKYDSASVVFVANGLGFPDALSAAPAAAFYNAPLLLTQQNSLPAAVKAQVVRLHPQDIAVIGGTGVVSDAVFNELNVLAPGHVHRISGVDRYATSKAVFESFWDGYDAPTVFLADGRNYPDALASASAASYLSGPVVLVNGGSSSIPMGLGTTLSAFNTTHVALAGGSAVLSDGIATTAAALPGMTVNRYFGANRYATSLAINAAFISYADTVYLAVGTGFADALSGAALAGSQGAPLYLVPGNCVPQNVLDAIDQYGATSVVLLGGTGVLSAAVGSLTSCTT</sequence>
<dbReference type="EMBL" id="SOFI01000003">
    <property type="protein sequence ID" value="TFB80583.1"/>
    <property type="molecule type" value="Genomic_DNA"/>
</dbReference>
<accession>A0A4R8VCL7</accession>
<dbReference type="RefSeq" id="WP_104096434.1">
    <property type="nucleotide sequence ID" value="NZ_JACHBP010000001.1"/>
</dbReference>
<dbReference type="PANTHER" id="PTHR30032">
    <property type="entry name" value="N-ACETYLMURAMOYL-L-ALANINE AMIDASE-RELATED"/>
    <property type="match status" value="1"/>
</dbReference>
<reference evidence="1 2" key="1">
    <citation type="submission" date="2019-03" db="EMBL/GenBank/DDBJ databases">
        <title>Genomics of glacier-inhabiting Cryobacterium strains.</title>
        <authorList>
            <person name="Liu Q."/>
            <person name="Xin Y.-H."/>
        </authorList>
    </citation>
    <scope>NUCLEOTIDE SEQUENCE [LARGE SCALE GENOMIC DNA]</scope>
    <source>
        <strain evidence="1 2">CGMCC 1.10440</strain>
    </source>
</reference>
<dbReference type="Pfam" id="PF04122">
    <property type="entry name" value="CW_binding_2"/>
    <property type="match status" value="3"/>
</dbReference>
<organism evidence="1 2">
    <name type="scientific">Terrimesophilobacter mesophilus</name>
    <dbReference type="NCBI Taxonomy" id="433647"/>
    <lineage>
        <taxon>Bacteria</taxon>
        <taxon>Bacillati</taxon>
        <taxon>Actinomycetota</taxon>
        <taxon>Actinomycetes</taxon>
        <taxon>Micrococcales</taxon>
        <taxon>Microbacteriaceae</taxon>
        <taxon>Terrimesophilobacter</taxon>
    </lineage>
</organism>
<dbReference type="Gene3D" id="3.40.50.12090">
    <property type="match status" value="1"/>
</dbReference>
<evidence type="ECO:0008006" key="3">
    <source>
        <dbReference type="Google" id="ProtNLM"/>
    </source>
</evidence>